<accession>A0A5C6A4F3</accession>
<keyword evidence="3" id="KW-1185">Reference proteome</keyword>
<feature type="region of interest" description="Disordered" evidence="1">
    <location>
        <begin position="22"/>
        <end position="43"/>
    </location>
</feature>
<evidence type="ECO:0000256" key="1">
    <source>
        <dbReference type="SAM" id="MobiDB-lite"/>
    </source>
</evidence>
<comment type="caution">
    <text evidence="2">The sequence shown here is derived from an EMBL/GenBank/DDBJ whole genome shotgun (WGS) entry which is preliminary data.</text>
</comment>
<reference evidence="2 3" key="1">
    <citation type="submission" date="2019-02" db="EMBL/GenBank/DDBJ databases">
        <title>Deep-cultivation of Planctomycetes and their phenomic and genomic characterization uncovers novel biology.</title>
        <authorList>
            <person name="Wiegand S."/>
            <person name="Jogler M."/>
            <person name="Boedeker C."/>
            <person name="Pinto D."/>
            <person name="Vollmers J."/>
            <person name="Rivas-Marin E."/>
            <person name="Kohn T."/>
            <person name="Peeters S.H."/>
            <person name="Heuer A."/>
            <person name="Rast P."/>
            <person name="Oberbeckmann S."/>
            <person name="Bunk B."/>
            <person name="Jeske O."/>
            <person name="Meyerdierks A."/>
            <person name="Storesund J.E."/>
            <person name="Kallscheuer N."/>
            <person name="Luecker S."/>
            <person name="Lage O.M."/>
            <person name="Pohl T."/>
            <person name="Merkel B.J."/>
            <person name="Hornburger P."/>
            <person name="Mueller R.-W."/>
            <person name="Bruemmer F."/>
            <person name="Labrenz M."/>
            <person name="Spormann A.M."/>
            <person name="Op Den Camp H."/>
            <person name="Overmann J."/>
            <person name="Amann R."/>
            <person name="Jetten M.S.M."/>
            <person name="Mascher T."/>
            <person name="Medema M.H."/>
            <person name="Devos D.P."/>
            <person name="Kaster A.-K."/>
            <person name="Ovreas L."/>
            <person name="Rohde M."/>
            <person name="Galperin M.Y."/>
            <person name="Jogler C."/>
        </authorList>
    </citation>
    <scope>NUCLEOTIDE SEQUENCE [LARGE SCALE GENOMIC DNA]</scope>
    <source>
        <strain evidence="2 3">Pla100</strain>
    </source>
</reference>
<evidence type="ECO:0000313" key="3">
    <source>
        <dbReference type="Proteomes" id="UP000316213"/>
    </source>
</evidence>
<sequence length="61" mass="6788">MYSPLRIGLVWLLQSRIKAQIRPRKTKKGEAGSEEPTPPRTGGRLISWCSFHVVVGVPSTN</sequence>
<dbReference type="Proteomes" id="UP000316213">
    <property type="component" value="Unassembled WGS sequence"/>
</dbReference>
<dbReference type="AlphaFoldDB" id="A0A5C6A4F3"/>
<dbReference type="EMBL" id="SJPM01000008">
    <property type="protein sequence ID" value="TWT94247.1"/>
    <property type="molecule type" value="Genomic_DNA"/>
</dbReference>
<evidence type="ECO:0000313" key="2">
    <source>
        <dbReference type="EMBL" id="TWT94247.1"/>
    </source>
</evidence>
<gene>
    <name evidence="2" type="ORF">Pla100_38570</name>
</gene>
<name>A0A5C6A4F3_9BACT</name>
<organism evidence="2 3">
    <name type="scientific">Neorhodopirellula pilleata</name>
    <dbReference type="NCBI Taxonomy" id="2714738"/>
    <lineage>
        <taxon>Bacteria</taxon>
        <taxon>Pseudomonadati</taxon>
        <taxon>Planctomycetota</taxon>
        <taxon>Planctomycetia</taxon>
        <taxon>Pirellulales</taxon>
        <taxon>Pirellulaceae</taxon>
        <taxon>Neorhodopirellula</taxon>
    </lineage>
</organism>
<protein>
    <submittedName>
        <fullName evidence="2">Uncharacterized protein</fullName>
    </submittedName>
</protein>
<proteinExistence type="predicted"/>